<sequence length="189" mass="20569">MSDMENVLNGKKIAILVANGFEESHMTGLHKNLVATGAEVKIVSPEKGVVNSWHGNGWGHFFPANAHLSTSMSHHYDAVVIPGGSRHVARLIANPQTARFMRGFMEDNKPVALLDDAPKILADAELLEDRSVIVIEDAQEAVTESGATVVEATLHVDDMLVSAKEVIEPMIEKFADCIVKYEPEAWEAA</sequence>
<dbReference type="Gene3D" id="3.40.50.880">
    <property type="match status" value="1"/>
</dbReference>
<proteinExistence type="inferred from homology"/>
<gene>
    <name evidence="3" type="ORF">NBZ79_11370</name>
</gene>
<evidence type="ECO:0000256" key="1">
    <source>
        <dbReference type="ARBA" id="ARBA00008542"/>
    </source>
</evidence>
<organism evidence="3 4">
    <name type="scientific">Sneathiella marina</name>
    <dbReference type="NCBI Taxonomy" id="2950108"/>
    <lineage>
        <taxon>Bacteria</taxon>
        <taxon>Pseudomonadati</taxon>
        <taxon>Pseudomonadota</taxon>
        <taxon>Alphaproteobacteria</taxon>
        <taxon>Sneathiellales</taxon>
        <taxon>Sneathiellaceae</taxon>
        <taxon>Sneathiella</taxon>
    </lineage>
</organism>
<dbReference type="InterPro" id="IPR006286">
    <property type="entry name" value="C56_PfpI-like"/>
</dbReference>
<keyword evidence="4" id="KW-1185">Reference proteome</keyword>
<reference evidence="3" key="1">
    <citation type="submission" date="2022-06" db="EMBL/GenBank/DDBJ databases">
        <title>Sneathiella actinostolidae sp. nov., isolated from a sea anemonein the Western Pacific Ocean.</title>
        <authorList>
            <person name="Wei M.J."/>
        </authorList>
    </citation>
    <scope>NUCLEOTIDE SEQUENCE</scope>
    <source>
        <strain evidence="3">PHK-P5</strain>
    </source>
</reference>
<dbReference type="InterPro" id="IPR029062">
    <property type="entry name" value="Class_I_gatase-like"/>
</dbReference>
<feature type="domain" description="DJ-1/PfpI" evidence="2">
    <location>
        <begin position="11"/>
        <end position="169"/>
    </location>
</feature>
<dbReference type="PANTHER" id="PTHR42733">
    <property type="entry name" value="DJ-1 PROTEIN"/>
    <property type="match status" value="1"/>
</dbReference>
<comment type="similarity">
    <text evidence="1">Belongs to the peptidase C56 family.</text>
</comment>
<protein>
    <submittedName>
        <fullName evidence="3">DJ-1/PfpI family protein</fullName>
    </submittedName>
</protein>
<dbReference type="PANTHER" id="PTHR42733:SF12">
    <property type="entry name" value="PROTEINASE"/>
    <property type="match status" value="1"/>
</dbReference>
<dbReference type="Proteomes" id="UP001056291">
    <property type="component" value="Chromosome"/>
</dbReference>
<dbReference type="RefSeq" id="WP_251932547.1">
    <property type="nucleotide sequence ID" value="NZ_CP098747.1"/>
</dbReference>
<evidence type="ECO:0000259" key="2">
    <source>
        <dbReference type="Pfam" id="PF01965"/>
    </source>
</evidence>
<dbReference type="EMBL" id="CP098747">
    <property type="protein sequence ID" value="USG59777.1"/>
    <property type="molecule type" value="Genomic_DNA"/>
</dbReference>
<evidence type="ECO:0000313" key="3">
    <source>
        <dbReference type="EMBL" id="USG59777.1"/>
    </source>
</evidence>
<dbReference type="Pfam" id="PF01965">
    <property type="entry name" value="DJ-1_PfpI"/>
    <property type="match status" value="1"/>
</dbReference>
<accession>A0ABY4W1P4</accession>
<dbReference type="InterPro" id="IPR002818">
    <property type="entry name" value="DJ-1/PfpI"/>
</dbReference>
<dbReference type="SUPFAM" id="SSF52317">
    <property type="entry name" value="Class I glutamine amidotransferase-like"/>
    <property type="match status" value="1"/>
</dbReference>
<evidence type="ECO:0000313" key="4">
    <source>
        <dbReference type="Proteomes" id="UP001056291"/>
    </source>
</evidence>
<name>A0ABY4W1P4_9PROT</name>